<keyword evidence="5" id="KW-1185">Reference proteome</keyword>
<reference evidence="4" key="1">
    <citation type="submission" date="2022-08" db="EMBL/GenBank/DDBJ databases">
        <title>Novel sulfate-reducing endosymbionts in the free-living metamonad Anaeramoeba.</title>
        <authorList>
            <person name="Jerlstrom-Hultqvist J."/>
            <person name="Cepicka I."/>
            <person name="Gallot-Lavallee L."/>
            <person name="Salas-Leiva D."/>
            <person name="Curtis B.A."/>
            <person name="Zahonova K."/>
            <person name="Pipaliya S."/>
            <person name="Dacks J."/>
            <person name="Roger A.J."/>
        </authorList>
    </citation>
    <scope>NUCLEOTIDE SEQUENCE</scope>
    <source>
        <strain evidence="4">Schooner1</strain>
    </source>
</reference>
<dbReference type="PANTHER" id="PTHR23316">
    <property type="entry name" value="IMPORTIN ALPHA"/>
    <property type="match status" value="1"/>
</dbReference>
<dbReference type="SMART" id="SM00185">
    <property type="entry name" value="ARM"/>
    <property type="match status" value="3"/>
</dbReference>
<evidence type="ECO:0000313" key="5">
    <source>
        <dbReference type="Proteomes" id="UP001150062"/>
    </source>
</evidence>
<keyword evidence="2" id="KW-0813">Transport</keyword>
<comment type="similarity">
    <text evidence="1">Belongs to the importin alpha family.</text>
</comment>
<keyword evidence="3" id="KW-0653">Protein transport</keyword>
<gene>
    <name evidence="4" type="ORF">M0813_02814</name>
</gene>
<organism evidence="4 5">
    <name type="scientific">Anaeramoeba flamelloides</name>
    <dbReference type="NCBI Taxonomy" id="1746091"/>
    <lineage>
        <taxon>Eukaryota</taxon>
        <taxon>Metamonada</taxon>
        <taxon>Anaeramoebidae</taxon>
        <taxon>Anaeramoeba</taxon>
    </lineage>
</organism>
<dbReference type="Gene3D" id="1.25.10.10">
    <property type="entry name" value="Leucine-rich Repeat Variant"/>
    <property type="match status" value="1"/>
</dbReference>
<evidence type="ECO:0000256" key="2">
    <source>
        <dbReference type="ARBA" id="ARBA00022448"/>
    </source>
</evidence>
<proteinExistence type="inferred from homology"/>
<evidence type="ECO:0000313" key="4">
    <source>
        <dbReference type="EMBL" id="KAJ6242957.1"/>
    </source>
</evidence>
<sequence>MPDFESIKNIVPIFYHLVFSEEIEIVKNACQAISSLFTISNPQISKLITLDFCKYLVALLKSSKSLILPVLRTFGNIVAGSDEATQCVIESGFFPVIYKFLEKKPRSIRYEICYTLSNICLGTNEQRESLINENLIPILIDIGKNDVQFVKKEAIWTLVNICLKGTDKQKIKLVSLGVLSVFVSGLKSIHADPLISKILLAIKALFNTNLEGNENIQYQPKLIIKEFEQIGGLEIIEKLLDDENEEISTKAKIINENFLINKQNDEKLLNNWDEYQPYINYKKEGNLEILFFSNPNDPKMDFDNN</sequence>
<dbReference type="InterPro" id="IPR016024">
    <property type="entry name" value="ARM-type_fold"/>
</dbReference>
<dbReference type="SUPFAM" id="SSF48371">
    <property type="entry name" value="ARM repeat"/>
    <property type="match status" value="1"/>
</dbReference>
<dbReference type="Proteomes" id="UP001150062">
    <property type="component" value="Unassembled WGS sequence"/>
</dbReference>
<dbReference type="Pfam" id="PF00514">
    <property type="entry name" value="Arm"/>
    <property type="match status" value="1"/>
</dbReference>
<evidence type="ECO:0000256" key="1">
    <source>
        <dbReference type="ARBA" id="ARBA00010394"/>
    </source>
</evidence>
<dbReference type="InterPro" id="IPR000225">
    <property type="entry name" value="Armadillo"/>
</dbReference>
<evidence type="ECO:0000256" key="3">
    <source>
        <dbReference type="ARBA" id="ARBA00022927"/>
    </source>
</evidence>
<protein>
    <submittedName>
        <fullName evidence="4">Importin alpha</fullName>
    </submittedName>
</protein>
<dbReference type="EMBL" id="JAOAOG010000173">
    <property type="protein sequence ID" value="KAJ6242957.1"/>
    <property type="molecule type" value="Genomic_DNA"/>
</dbReference>
<accession>A0ABQ8YED5</accession>
<name>A0ABQ8YED5_9EUKA</name>
<comment type="caution">
    <text evidence="4">The sequence shown here is derived from an EMBL/GenBank/DDBJ whole genome shotgun (WGS) entry which is preliminary data.</text>
</comment>
<dbReference type="InterPro" id="IPR011989">
    <property type="entry name" value="ARM-like"/>
</dbReference>